<feature type="region of interest" description="Disordered" evidence="4">
    <location>
        <begin position="155"/>
        <end position="177"/>
    </location>
</feature>
<dbReference type="InterPro" id="IPR002068">
    <property type="entry name" value="A-crystallin/Hsp20_dom"/>
</dbReference>
<dbReference type="PANTHER" id="PTHR46733:SF3">
    <property type="entry name" value="26.5 KDA HEAT SHOCK PROTEIN, MITOCHONDRIAL"/>
    <property type="match status" value="1"/>
</dbReference>
<accession>A0AAV8PXJ8</accession>
<reference evidence="6 7" key="1">
    <citation type="submission" date="2022-12" db="EMBL/GenBank/DDBJ databases">
        <title>Chromosome-scale assembly of the Ensete ventricosum genome.</title>
        <authorList>
            <person name="Dussert Y."/>
            <person name="Stocks J."/>
            <person name="Wendawek A."/>
            <person name="Woldeyes F."/>
            <person name="Nichols R.A."/>
            <person name="Borrell J.S."/>
        </authorList>
    </citation>
    <scope>NUCLEOTIDE SEQUENCE [LARGE SCALE GENOMIC DNA]</scope>
    <source>
        <strain evidence="7">cv. Maze</strain>
        <tissue evidence="6">Seeds</tissue>
    </source>
</reference>
<keyword evidence="7" id="KW-1185">Reference proteome</keyword>
<dbReference type="GO" id="GO:0009408">
    <property type="term" value="P:response to heat"/>
    <property type="evidence" value="ECO:0007669"/>
    <property type="project" value="InterPro"/>
</dbReference>
<dbReference type="SUPFAM" id="SSF49764">
    <property type="entry name" value="HSP20-like chaperones"/>
    <property type="match status" value="1"/>
</dbReference>
<dbReference type="Gene3D" id="2.60.40.790">
    <property type="match status" value="1"/>
</dbReference>
<evidence type="ECO:0000256" key="1">
    <source>
        <dbReference type="ARBA" id="ARBA00023016"/>
    </source>
</evidence>
<keyword evidence="1" id="KW-0346">Stress response</keyword>
<evidence type="ECO:0000256" key="3">
    <source>
        <dbReference type="RuleBase" id="RU003616"/>
    </source>
</evidence>
<organism evidence="6 7">
    <name type="scientific">Ensete ventricosum</name>
    <name type="common">Abyssinian banana</name>
    <name type="synonym">Musa ensete</name>
    <dbReference type="NCBI Taxonomy" id="4639"/>
    <lineage>
        <taxon>Eukaryota</taxon>
        <taxon>Viridiplantae</taxon>
        <taxon>Streptophyta</taxon>
        <taxon>Embryophyta</taxon>
        <taxon>Tracheophyta</taxon>
        <taxon>Spermatophyta</taxon>
        <taxon>Magnoliopsida</taxon>
        <taxon>Liliopsida</taxon>
        <taxon>Zingiberales</taxon>
        <taxon>Musaceae</taxon>
        <taxon>Ensete</taxon>
    </lineage>
</organism>
<evidence type="ECO:0000256" key="4">
    <source>
        <dbReference type="SAM" id="MobiDB-lite"/>
    </source>
</evidence>
<dbReference type="InterPro" id="IPR008978">
    <property type="entry name" value="HSP20-like_chaperone"/>
</dbReference>
<evidence type="ECO:0000256" key="2">
    <source>
        <dbReference type="PROSITE-ProRule" id="PRU00285"/>
    </source>
</evidence>
<sequence>MALARACLSNALRSRSFPLLHAGGAARLGVVAAAPSFPYSSSVDAAADSSREDISDQVAVTRAPSPARGRRSRRLTWKNPWDLIPFHLNDGLGNALLQVSENLNGLLERLSPSRLLGRLKEDDKCYKLRYEVPGLRKEDLRVTVEDGMLVIIGESEDEDEDAVDESSSSTTEDEGQGGWHLRRYGYINATLLLPEDAKADEITAELRDGILRIYIPRSEEKKSTAREIEIK</sequence>
<feature type="compositionally biased region" description="Acidic residues" evidence="4">
    <location>
        <begin position="155"/>
        <end position="164"/>
    </location>
</feature>
<dbReference type="PROSITE" id="PS01031">
    <property type="entry name" value="SHSP"/>
    <property type="match status" value="1"/>
</dbReference>
<dbReference type="InterPro" id="IPR044587">
    <property type="entry name" value="HSP21-like"/>
</dbReference>
<dbReference type="PANTHER" id="PTHR46733">
    <property type="entry name" value="26.5 KDA HEAT SHOCK PROTEIN, MITOCHONDRIAL"/>
    <property type="match status" value="1"/>
</dbReference>
<dbReference type="Proteomes" id="UP001222027">
    <property type="component" value="Unassembled WGS sequence"/>
</dbReference>
<evidence type="ECO:0000313" key="6">
    <source>
        <dbReference type="EMBL" id="KAJ8459852.1"/>
    </source>
</evidence>
<dbReference type="AlphaFoldDB" id="A0AAV8PXJ8"/>
<proteinExistence type="inferred from homology"/>
<comment type="caution">
    <text evidence="6">The sequence shown here is derived from an EMBL/GenBank/DDBJ whole genome shotgun (WGS) entry which is preliminary data.</text>
</comment>
<dbReference type="EMBL" id="JAQQAF010000009">
    <property type="protein sequence ID" value="KAJ8459852.1"/>
    <property type="molecule type" value="Genomic_DNA"/>
</dbReference>
<protein>
    <recommendedName>
        <fullName evidence="5">SHSP domain-containing protein</fullName>
    </recommendedName>
</protein>
<evidence type="ECO:0000259" key="5">
    <source>
        <dbReference type="PROSITE" id="PS01031"/>
    </source>
</evidence>
<dbReference type="CDD" id="cd06464">
    <property type="entry name" value="ACD_sHsps-like"/>
    <property type="match status" value="1"/>
</dbReference>
<dbReference type="Pfam" id="PF00011">
    <property type="entry name" value="HSP20"/>
    <property type="match status" value="1"/>
</dbReference>
<name>A0AAV8PXJ8_ENSVE</name>
<gene>
    <name evidence="6" type="ORF">OPV22_032778</name>
</gene>
<feature type="domain" description="SHSP" evidence="5">
    <location>
        <begin position="105"/>
        <end position="231"/>
    </location>
</feature>
<evidence type="ECO:0000313" key="7">
    <source>
        <dbReference type="Proteomes" id="UP001222027"/>
    </source>
</evidence>
<comment type="similarity">
    <text evidence="2 3">Belongs to the small heat shock protein (HSP20) family.</text>
</comment>